<evidence type="ECO:0000313" key="2">
    <source>
        <dbReference type="Proteomes" id="UP000054721"/>
    </source>
</evidence>
<sequence length="99" mass="11194">LMRAGRFEIFRLDQLLRSPVQPINRRNLFSTTVTLLLSSSVTAHQQTSAAIFSPADVESMGTTTTLTAHCFCAQGIKIYWLQLDNFFINSPSLTDFLYF</sequence>
<dbReference type="OrthoDB" id="10631453at2759"/>
<protein>
    <submittedName>
        <fullName evidence="1">Uncharacterized protein</fullName>
    </submittedName>
</protein>
<keyword evidence="2" id="KW-1185">Reference proteome</keyword>
<accession>A0A0V1LBH5</accession>
<comment type="caution">
    <text evidence="1">The sequence shown here is derived from an EMBL/GenBank/DDBJ whole genome shotgun (WGS) entry which is preliminary data.</text>
</comment>
<reference evidence="1 2" key="1">
    <citation type="submission" date="2015-05" db="EMBL/GenBank/DDBJ databases">
        <title>Evolution of Trichinella species and genotypes.</title>
        <authorList>
            <person name="Korhonen P.K."/>
            <person name="Edoardo P."/>
            <person name="Giuseppe L.R."/>
            <person name="Gasser R.B."/>
        </authorList>
    </citation>
    <scope>NUCLEOTIDE SEQUENCE [LARGE SCALE GENOMIC DNA]</scope>
    <source>
        <strain evidence="1">ISS10</strain>
    </source>
</reference>
<feature type="non-terminal residue" evidence="1">
    <location>
        <position position="99"/>
    </location>
</feature>
<name>A0A0V1LBH5_9BILA</name>
<evidence type="ECO:0000313" key="1">
    <source>
        <dbReference type="EMBL" id="KRZ56848.1"/>
    </source>
</evidence>
<proteinExistence type="predicted"/>
<feature type="non-terminal residue" evidence="1">
    <location>
        <position position="1"/>
    </location>
</feature>
<gene>
    <name evidence="1" type="ORF">T02_13061</name>
</gene>
<dbReference type="EMBL" id="JYDW01000086">
    <property type="protein sequence ID" value="KRZ56848.1"/>
    <property type="molecule type" value="Genomic_DNA"/>
</dbReference>
<organism evidence="1 2">
    <name type="scientific">Trichinella nativa</name>
    <dbReference type="NCBI Taxonomy" id="6335"/>
    <lineage>
        <taxon>Eukaryota</taxon>
        <taxon>Metazoa</taxon>
        <taxon>Ecdysozoa</taxon>
        <taxon>Nematoda</taxon>
        <taxon>Enoplea</taxon>
        <taxon>Dorylaimia</taxon>
        <taxon>Trichinellida</taxon>
        <taxon>Trichinellidae</taxon>
        <taxon>Trichinella</taxon>
    </lineage>
</organism>
<dbReference type="AlphaFoldDB" id="A0A0V1LBH5"/>
<dbReference type="Proteomes" id="UP000054721">
    <property type="component" value="Unassembled WGS sequence"/>
</dbReference>